<dbReference type="OrthoDB" id="1293114at2759"/>
<feature type="signal peptide" evidence="1">
    <location>
        <begin position="1"/>
        <end position="20"/>
    </location>
</feature>
<gene>
    <name evidence="2" type="primary">Vigan.03G081300</name>
    <name evidence="2" type="ORF">VIGAN_03081300</name>
</gene>
<sequence>MLRFFFVALWFLCLLPHALPHPCIGVTYSAPSGSSSHHSQEVERISGGLRQLKARSLRLENADPSITRSLLYTNTTLFLTIPNYMVSQIAQNRSVAESWLYTHVVPFYPRIDFCCLNSFVGINTYDITITFFLMPSAIQPRMYSTILLPTHLTVRSHMHSAIRPHMHSSIRHPMHSILSFDLTDIWSFGLPSVQSFGLPSVKPFGLTRHKTRSGTHLLWSIWS</sequence>
<evidence type="ECO:0000313" key="3">
    <source>
        <dbReference type="Proteomes" id="UP000291084"/>
    </source>
</evidence>
<evidence type="ECO:0000313" key="2">
    <source>
        <dbReference type="EMBL" id="BAT81148.1"/>
    </source>
</evidence>
<evidence type="ECO:0000256" key="1">
    <source>
        <dbReference type="SAM" id="SignalP"/>
    </source>
</evidence>
<dbReference type="EMBL" id="AP015036">
    <property type="protein sequence ID" value="BAT81148.1"/>
    <property type="molecule type" value="Genomic_DNA"/>
</dbReference>
<dbReference type="SUPFAM" id="SSF51445">
    <property type="entry name" value="(Trans)glycosidases"/>
    <property type="match status" value="1"/>
</dbReference>
<reference evidence="2 3" key="1">
    <citation type="journal article" date="2015" name="Sci. Rep.">
        <title>The power of single molecule real-time sequencing technology in the de novo assembly of a eukaryotic genome.</title>
        <authorList>
            <person name="Sakai H."/>
            <person name="Naito K."/>
            <person name="Ogiso-Tanaka E."/>
            <person name="Takahashi Y."/>
            <person name="Iseki K."/>
            <person name="Muto C."/>
            <person name="Satou K."/>
            <person name="Teruya K."/>
            <person name="Shiroma A."/>
            <person name="Shimoji M."/>
            <person name="Hirano T."/>
            <person name="Itoh T."/>
            <person name="Kaga A."/>
            <person name="Tomooka N."/>
        </authorList>
    </citation>
    <scope>NUCLEOTIDE SEQUENCE [LARGE SCALE GENOMIC DNA]</scope>
    <source>
        <strain evidence="3">cv. Shumari</strain>
    </source>
</reference>
<proteinExistence type="predicted"/>
<dbReference type="Proteomes" id="UP000291084">
    <property type="component" value="Chromosome 3"/>
</dbReference>
<protein>
    <recommendedName>
        <fullName evidence="4">FAS1 domain-containing protein</fullName>
    </recommendedName>
</protein>
<evidence type="ECO:0008006" key="4">
    <source>
        <dbReference type="Google" id="ProtNLM"/>
    </source>
</evidence>
<name>A0A0S3RKL1_PHAAN</name>
<dbReference type="AlphaFoldDB" id="A0A0S3RKL1"/>
<organism evidence="2 3">
    <name type="scientific">Vigna angularis var. angularis</name>
    <dbReference type="NCBI Taxonomy" id="157739"/>
    <lineage>
        <taxon>Eukaryota</taxon>
        <taxon>Viridiplantae</taxon>
        <taxon>Streptophyta</taxon>
        <taxon>Embryophyta</taxon>
        <taxon>Tracheophyta</taxon>
        <taxon>Spermatophyta</taxon>
        <taxon>Magnoliopsida</taxon>
        <taxon>eudicotyledons</taxon>
        <taxon>Gunneridae</taxon>
        <taxon>Pentapetalae</taxon>
        <taxon>rosids</taxon>
        <taxon>fabids</taxon>
        <taxon>Fabales</taxon>
        <taxon>Fabaceae</taxon>
        <taxon>Papilionoideae</taxon>
        <taxon>50 kb inversion clade</taxon>
        <taxon>NPAAA clade</taxon>
        <taxon>indigoferoid/millettioid clade</taxon>
        <taxon>Phaseoleae</taxon>
        <taxon>Vigna</taxon>
    </lineage>
</organism>
<feature type="chain" id="PRO_5006617172" description="FAS1 domain-containing protein" evidence="1">
    <location>
        <begin position="21"/>
        <end position="223"/>
    </location>
</feature>
<dbReference type="Gene3D" id="3.20.20.80">
    <property type="entry name" value="Glycosidases"/>
    <property type="match status" value="1"/>
</dbReference>
<keyword evidence="3" id="KW-1185">Reference proteome</keyword>
<accession>A0A0S3RKL1</accession>
<dbReference type="InterPro" id="IPR017853">
    <property type="entry name" value="GH"/>
</dbReference>
<keyword evidence="1" id="KW-0732">Signal</keyword>